<dbReference type="GO" id="GO:0070008">
    <property type="term" value="F:serine-type exopeptidase activity"/>
    <property type="evidence" value="ECO:0007669"/>
    <property type="project" value="InterPro"/>
</dbReference>
<protein>
    <submittedName>
        <fullName evidence="7">Putative serine protease K12H4.7</fullName>
    </submittedName>
</protein>
<sequence>MKVLVLVVLVTCLAWDSGYCLSQLRLRRFKLEMEEMRKQDPTSDLWIEQRLDNFHSTDYRTWQQRYFMANEYDSPSGPVFLQIGGEGPANPIWMSEGHWIEMAQTVNALCFMIEHRFYGKSHPTEDVSSSNLSYLSSEQALADIANFIVNIKEKHNLGNRKWIVFGGSYSGALAIWARLKYPHLVFGAESASAPLHALVDFTGYLEVAQDSLTTMGSGTCADNLSRASALVASHLKSDAGRKVLASSFRLCKALSDDGSDDSYLQESLAGNVMDVVQYNRDNRHFEGGGKSLTIKDVCRIMDDVTIGDEMKRYAELNSRTLDMSGSPCLDASYEKYLEDMSNTSWTSAIGGRQWVYQTCSEFGWYQTSDSPHQPFVGFGLKHALHQCQVAYGISQEHVQEAVKRSNENYGGRSVAEVVSRVTLYNGGIDPWSNVSYVVRDLQSPREQQIRFGPILSMQKKVNRKEPPGILTFFVPDTAHCAIMYPSSQNDSLFLKEARKDVQTALLSWLA</sequence>
<name>A0A6F9DP30_9ASCI</name>
<accession>A0A6F9DP30</accession>
<dbReference type="FunFam" id="1.20.120.980:FF:000003">
    <property type="entry name" value="Serine protease 16"/>
    <property type="match status" value="1"/>
</dbReference>
<organism evidence="7">
    <name type="scientific">Phallusia mammillata</name>
    <dbReference type="NCBI Taxonomy" id="59560"/>
    <lineage>
        <taxon>Eukaryota</taxon>
        <taxon>Metazoa</taxon>
        <taxon>Chordata</taxon>
        <taxon>Tunicata</taxon>
        <taxon>Ascidiacea</taxon>
        <taxon>Phlebobranchia</taxon>
        <taxon>Ascidiidae</taxon>
        <taxon>Phallusia</taxon>
    </lineage>
</organism>
<reference evidence="7" key="1">
    <citation type="submission" date="2020-04" db="EMBL/GenBank/DDBJ databases">
        <authorList>
            <person name="Neveu A P."/>
        </authorList>
    </citation>
    <scope>NUCLEOTIDE SEQUENCE</scope>
    <source>
        <tissue evidence="7">Whole embryo</tissue>
    </source>
</reference>
<dbReference type="InterPro" id="IPR008758">
    <property type="entry name" value="Peptidase_S28"/>
</dbReference>
<dbReference type="InterPro" id="IPR029058">
    <property type="entry name" value="AB_hydrolase_fold"/>
</dbReference>
<evidence type="ECO:0000313" key="7">
    <source>
        <dbReference type="EMBL" id="CAB3265202.1"/>
    </source>
</evidence>
<evidence type="ECO:0000256" key="2">
    <source>
        <dbReference type="ARBA" id="ARBA00022670"/>
    </source>
</evidence>
<dbReference type="InterPro" id="IPR042269">
    <property type="entry name" value="Ser_carbopepase_S28_SKS"/>
</dbReference>
<dbReference type="AlphaFoldDB" id="A0A6F9DP30"/>
<keyword evidence="5" id="KW-0325">Glycoprotein</keyword>
<proteinExistence type="evidence at transcript level"/>
<gene>
    <name evidence="7" type="primary">Prss16</name>
</gene>
<dbReference type="EMBL" id="LR789340">
    <property type="protein sequence ID" value="CAB3265202.1"/>
    <property type="molecule type" value="mRNA"/>
</dbReference>
<dbReference type="Pfam" id="PF05577">
    <property type="entry name" value="Peptidase_S28"/>
    <property type="match status" value="1"/>
</dbReference>
<dbReference type="GO" id="GO:0006508">
    <property type="term" value="P:proteolysis"/>
    <property type="evidence" value="ECO:0007669"/>
    <property type="project" value="UniProtKB-KW"/>
</dbReference>
<evidence type="ECO:0000256" key="1">
    <source>
        <dbReference type="ARBA" id="ARBA00011079"/>
    </source>
</evidence>
<dbReference type="Gene3D" id="1.20.120.980">
    <property type="entry name" value="Serine carboxypeptidase S28, SKS domain"/>
    <property type="match status" value="1"/>
</dbReference>
<dbReference type="PANTHER" id="PTHR11010:SF117">
    <property type="entry name" value="SERINE PROTEASE 16"/>
    <property type="match status" value="1"/>
</dbReference>
<evidence type="ECO:0000256" key="6">
    <source>
        <dbReference type="SAM" id="SignalP"/>
    </source>
</evidence>
<feature type="chain" id="PRO_5026232575" evidence="6">
    <location>
        <begin position="21"/>
        <end position="510"/>
    </location>
</feature>
<dbReference type="Gene3D" id="3.40.50.1820">
    <property type="entry name" value="alpha/beta hydrolase"/>
    <property type="match status" value="1"/>
</dbReference>
<dbReference type="SUPFAM" id="SSF53474">
    <property type="entry name" value="alpha/beta-Hydrolases"/>
    <property type="match status" value="1"/>
</dbReference>
<evidence type="ECO:0000256" key="5">
    <source>
        <dbReference type="ARBA" id="ARBA00023180"/>
    </source>
</evidence>
<keyword evidence="4" id="KW-0378">Hydrolase</keyword>
<evidence type="ECO:0000256" key="3">
    <source>
        <dbReference type="ARBA" id="ARBA00022729"/>
    </source>
</evidence>
<dbReference type="GO" id="GO:0008239">
    <property type="term" value="F:dipeptidyl-peptidase activity"/>
    <property type="evidence" value="ECO:0007669"/>
    <property type="project" value="TreeGrafter"/>
</dbReference>
<dbReference type="PANTHER" id="PTHR11010">
    <property type="entry name" value="PROTEASE S28 PRO-X CARBOXYPEPTIDASE-RELATED"/>
    <property type="match status" value="1"/>
</dbReference>
<feature type="signal peptide" evidence="6">
    <location>
        <begin position="1"/>
        <end position="20"/>
    </location>
</feature>
<comment type="similarity">
    <text evidence="1">Belongs to the peptidase S28 family.</text>
</comment>
<keyword evidence="2 7" id="KW-0645">Protease</keyword>
<keyword evidence="3 6" id="KW-0732">Signal</keyword>
<evidence type="ECO:0000256" key="4">
    <source>
        <dbReference type="ARBA" id="ARBA00022801"/>
    </source>
</evidence>